<comment type="caution">
    <text evidence="1">The sequence shown here is derived from an EMBL/GenBank/DDBJ whole genome shotgun (WGS) entry which is preliminary data.</text>
</comment>
<proteinExistence type="predicted"/>
<reference evidence="1 2" key="1">
    <citation type="submission" date="2014-03" db="EMBL/GenBank/DDBJ databases">
        <title>Genome sequence of Bordetella bronchiseptica.</title>
        <authorList>
            <person name="Harvill E."/>
            <person name="Goodfield L.L."/>
            <person name="Ivanov Y.V."/>
            <person name="Meyer J.A."/>
            <person name="Muse S.J."/>
            <person name="Jacobs N."/>
            <person name="Bendor L."/>
            <person name="Smallridge W.E."/>
            <person name="Brinkac L.M."/>
            <person name="Sanka R."/>
            <person name="Kim M."/>
            <person name="Losada L."/>
        </authorList>
    </citation>
    <scope>NUCLEOTIDE SEQUENCE [LARGE SCALE GENOMIC DNA]</scope>
    <source>
        <strain evidence="1 2">00-P-2796</strain>
    </source>
</reference>
<protein>
    <submittedName>
        <fullName evidence="1">Uncharacterized protein</fullName>
    </submittedName>
</protein>
<dbReference type="Proteomes" id="UP000025756">
    <property type="component" value="Unassembled WGS sequence"/>
</dbReference>
<organism evidence="1 2">
    <name type="scientific">Bordetella bronchiseptica 00-P-2796</name>
    <dbReference type="NCBI Taxonomy" id="1331199"/>
    <lineage>
        <taxon>Bacteria</taxon>
        <taxon>Pseudomonadati</taxon>
        <taxon>Pseudomonadota</taxon>
        <taxon>Betaproteobacteria</taxon>
        <taxon>Burkholderiales</taxon>
        <taxon>Alcaligenaceae</taxon>
        <taxon>Bordetella</taxon>
    </lineage>
</organism>
<accession>A0ABR4RHW8</accession>
<evidence type="ECO:0000313" key="2">
    <source>
        <dbReference type="Proteomes" id="UP000025756"/>
    </source>
</evidence>
<keyword evidence="2" id="KW-1185">Reference proteome</keyword>
<sequence>MLISLCLRFSKPGRLSPSLQMRIDIIYNRCIVALPPRYA</sequence>
<name>A0ABR4RHW8_BORBO</name>
<evidence type="ECO:0000313" key="1">
    <source>
        <dbReference type="EMBL" id="KCV35983.1"/>
    </source>
</evidence>
<gene>
    <name evidence="1" type="ORF">L490_2469</name>
</gene>
<dbReference type="EMBL" id="JGWH01000079">
    <property type="protein sequence ID" value="KCV35983.1"/>
    <property type="molecule type" value="Genomic_DNA"/>
</dbReference>